<reference evidence="2" key="1">
    <citation type="journal article" date="2021" name="PeerJ">
        <title>Extensive microbial diversity within the chicken gut microbiome revealed by metagenomics and culture.</title>
        <authorList>
            <person name="Gilroy R."/>
            <person name="Ravi A."/>
            <person name="Getino M."/>
            <person name="Pursley I."/>
            <person name="Horton D.L."/>
            <person name="Alikhan N.F."/>
            <person name="Baker D."/>
            <person name="Gharbi K."/>
            <person name="Hall N."/>
            <person name="Watson M."/>
            <person name="Adriaenssens E.M."/>
            <person name="Foster-Nyarko E."/>
            <person name="Jarju S."/>
            <person name="Secka A."/>
            <person name="Antonio M."/>
            <person name="Oren A."/>
            <person name="Chaudhuri R.R."/>
            <person name="La Ragione R."/>
            <person name="Hildebrand F."/>
            <person name="Pallen M.J."/>
        </authorList>
    </citation>
    <scope>NUCLEOTIDE SEQUENCE</scope>
    <source>
        <strain evidence="2">CHK33-5263</strain>
    </source>
</reference>
<protein>
    <submittedName>
        <fullName evidence="2">Transposase family protein</fullName>
    </submittedName>
</protein>
<accession>A0A9D2IWI3</accession>
<dbReference type="AlphaFoldDB" id="A0A9D2IWI3"/>
<sequence length="195" mass="22722">MLHKDYTTQLLGIANVSVDKIEKKDDATYIFLSTEKAQQICPSCANTVLHIHDYRMQKIKDLSFHGKPCYLILRKRRYVCKHCGKRFSEKYAFLPRYCHFTQRVYLSILNSMSKTMSCKNIAAVHNVSPATVMRIFALCAYPTRPQLPEVLGIDEFKGNTGGEKYNCILTDIARREVVNILPSRKKEQMREYFRR</sequence>
<feature type="non-terminal residue" evidence="2">
    <location>
        <position position="195"/>
    </location>
</feature>
<gene>
    <name evidence="2" type="ORF">H9812_06170</name>
</gene>
<dbReference type="InterPro" id="IPR029261">
    <property type="entry name" value="Transposase_Znf"/>
</dbReference>
<dbReference type="PANTHER" id="PTHR33498:SF1">
    <property type="entry name" value="TRANSPOSASE FOR INSERTION SEQUENCE ELEMENT IS1557"/>
    <property type="match status" value="1"/>
</dbReference>
<dbReference type="Pfam" id="PF14690">
    <property type="entry name" value="Zn_ribbon_ISL3"/>
    <property type="match status" value="1"/>
</dbReference>
<dbReference type="EMBL" id="DXBS01000116">
    <property type="protein sequence ID" value="HIZ25037.1"/>
    <property type="molecule type" value="Genomic_DNA"/>
</dbReference>
<comment type="caution">
    <text evidence="2">The sequence shown here is derived from an EMBL/GenBank/DDBJ whole genome shotgun (WGS) entry which is preliminary data.</text>
</comment>
<evidence type="ECO:0000313" key="2">
    <source>
        <dbReference type="EMBL" id="HIZ25037.1"/>
    </source>
</evidence>
<dbReference type="InterPro" id="IPR047951">
    <property type="entry name" value="Transpos_ISL3"/>
</dbReference>
<organism evidence="2 3">
    <name type="scientific">Candidatus Gallimonas intestinigallinarum</name>
    <dbReference type="NCBI Taxonomy" id="2838604"/>
    <lineage>
        <taxon>Bacteria</taxon>
        <taxon>Bacillati</taxon>
        <taxon>Bacillota</taxon>
        <taxon>Clostridia</taxon>
        <taxon>Candidatus Gallimonas</taxon>
    </lineage>
</organism>
<evidence type="ECO:0000313" key="3">
    <source>
        <dbReference type="Proteomes" id="UP000824044"/>
    </source>
</evidence>
<proteinExistence type="predicted"/>
<name>A0A9D2IWI3_9FIRM</name>
<dbReference type="PANTHER" id="PTHR33498">
    <property type="entry name" value="TRANSPOSASE FOR INSERTION SEQUENCE ELEMENT IS1557"/>
    <property type="match status" value="1"/>
</dbReference>
<reference evidence="2" key="2">
    <citation type="submission" date="2021-04" db="EMBL/GenBank/DDBJ databases">
        <authorList>
            <person name="Gilroy R."/>
        </authorList>
    </citation>
    <scope>NUCLEOTIDE SEQUENCE</scope>
    <source>
        <strain evidence="2">CHK33-5263</strain>
    </source>
</reference>
<feature type="domain" description="Transposase IS204/IS1001/IS1096/IS1165 zinc-finger" evidence="1">
    <location>
        <begin position="39"/>
        <end position="83"/>
    </location>
</feature>
<dbReference type="Proteomes" id="UP000824044">
    <property type="component" value="Unassembled WGS sequence"/>
</dbReference>
<evidence type="ECO:0000259" key="1">
    <source>
        <dbReference type="Pfam" id="PF14690"/>
    </source>
</evidence>